<dbReference type="EMBL" id="QXFT01000372">
    <property type="protein sequence ID" value="KAE9345829.1"/>
    <property type="molecule type" value="Genomic_DNA"/>
</dbReference>
<feature type="region of interest" description="Disordered" evidence="1">
    <location>
        <begin position="21"/>
        <end position="44"/>
    </location>
</feature>
<evidence type="ECO:0000256" key="1">
    <source>
        <dbReference type="SAM" id="MobiDB-lite"/>
    </source>
</evidence>
<comment type="caution">
    <text evidence="5">The sequence shown here is derived from an EMBL/GenBank/DDBJ whole genome shotgun (WGS) entry which is preliminary data.</text>
</comment>
<organism evidence="5 7">
    <name type="scientific">Phytophthora rubi</name>
    <dbReference type="NCBI Taxonomy" id="129364"/>
    <lineage>
        <taxon>Eukaryota</taxon>
        <taxon>Sar</taxon>
        <taxon>Stramenopiles</taxon>
        <taxon>Oomycota</taxon>
        <taxon>Peronosporomycetes</taxon>
        <taxon>Peronosporales</taxon>
        <taxon>Peronosporaceae</taxon>
        <taxon>Phytophthora</taxon>
    </lineage>
</organism>
<dbReference type="EMBL" id="QXFV01000498">
    <property type="protein sequence ID" value="KAE9035800.1"/>
    <property type="molecule type" value="Genomic_DNA"/>
</dbReference>
<evidence type="ECO:0000313" key="4">
    <source>
        <dbReference type="EMBL" id="KAE9035800.1"/>
    </source>
</evidence>
<sequence>MRKETLLRLLLLGDGLETAGDWGTAVEDGEESEGGVDTTDQGGEGEGVHTPLVVAIEEIVPYLPDYSAVSSKLKGLLGYADKAYPGQVDRLVQGWLQRTPAYGVSFRRWVLRDWLKCSHLTSADPSALVQWRYALFVASTNETVTMLKRTLQEYIDAVDAVLEEDPFDGESDGTSTLLHSIETVEDLLDFCWMHAEQLASCSLLCAAKLHALAVRTQRSASKLAEDEEVLVRLRWSLMLKPLLFKPLLQHAIALKVLPGRMVASQTWASNELTDAVAFVDLARRERALAELKASREELERAFASGVKHVHVSASNTKDVSLAEASIATYVESISADKRKLLLTELERDLDDAPSHLFPHVFALFGLVVSGLLSSADGSELLVSAVDTLFALFGRRIHDPASCLDALGLVLRLLLARHPLWHDNTPFYLKTVETLSETATLQVEPKVKWAARMALQQLLFECDVQLLHISQTNLRHLLPPSTMRFVSMRLGS</sequence>
<dbReference type="Proteomes" id="UP000434957">
    <property type="component" value="Unassembled WGS sequence"/>
</dbReference>
<protein>
    <submittedName>
        <fullName evidence="5">Uncharacterized protein</fullName>
    </submittedName>
</protein>
<name>A0A6A4FT47_9STRA</name>
<evidence type="ECO:0000313" key="5">
    <source>
        <dbReference type="EMBL" id="KAE9345829.1"/>
    </source>
</evidence>
<dbReference type="OrthoDB" id="101421at2759"/>
<evidence type="ECO:0000256" key="2">
    <source>
        <dbReference type="SAM" id="SignalP"/>
    </source>
</evidence>
<evidence type="ECO:0000313" key="8">
    <source>
        <dbReference type="Proteomes" id="UP000435112"/>
    </source>
</evidence>
<dbReference type="Proteomes" id="UP000429607">
    <property type="component" value="Unassembled WGS sequence"/>
</dbReference>
<reference evidence="5 7" key="1">
    <citation type="submission" date="2018-08" db="EMBL/GenBank/DDBJ databases">
        <title>Genomic investigation of the strawberry pathogen Phytophthora fragariae indicates pathogenicity is determined by transcriptional variation in three key races.</title>
        <authorList>
            <person name="Adams T.M."/>
            <person name="Armitage A.D."/>
            <person name="Sobczyk M.K."/>
            <person name="Bates H.J."/>
            <person name="Dunwell J.M."/>
            <person name="Nellist C.F."/>
            <person name="Harrison R.J."/>
        </authorList>
    </citation>
    <scope>NUCLEOTIDE SEQUENCE [LARGE SCALE GENOMIC DNA]</scope>
    <source>
        <strain evidence="4 6">SCRP249</strain>
        <strain evidence="3 8">SCRP324</strain>
        <strain evidence="5 7">SCRP333</strain>
    </source>
</reference>
<evidence type="ECO:0000313" key="7">
    <source>
        <dbReference type="Proteomes" id="UP000434957"/>
    </source>
</evidence>
<dbReference type="Proteomes" id="UP000435112">
    <property type="component" value="Unassembled WGS sequence"/>
</dbReference>
<accession>A0A6A4FT47</accession>
<gene>
    <name evidence="4" type="ORF">PR001_g9146</name>
    <name evidence="3" type="ORF">PR002_g9152</name>
    <name evidence="5" type="ORF">PR003_g7748</name>
</gene>
<evidence type="ECO:0000313" key="6">
    <source>
        <dbReference type="Proteomes" id="UP000429607"/>
    </source>
</evidence>
<proteinExistence type="predicted"/>
<dbReference type="AlphaFoldDB" id="A0A6A4FT47"/>
<keyword evidence="2" id="KW-0732">Signal</keyword>
<evidence type="ECO:0000313" key="3">
    <source>
        <dbReference type="EMBL" id="KAE9032503.1"/>
    </source>
</evidence>
<dbReference type="EMBL" id="QXFU01000481">
    <property type="protein sequence ID" value="KAE9032503.1"/>
    <property type="molecule type" value="Genomic_DNA"/>
</dbReference>
<feature type="signal peptide" evidence="2">
    <location>
        <begin position="1"/>
        <end position="19"/>
    </location>
</feature>
<keyword evidence="7" id="KW-1185">Reference proteome</keyword>
<feature type="chain" id="PRO_5036381393" evidence="2">
    <location>
        <begin position="20"/>
        <end position="491"/>
    </location>
</feature>